<feature type="transmembrane region" description="Helical" evidence="1">
    <location>
        <begin position="178"/>
        <end position="197"/>
    </location>
</feature>
<gene>
    <name evidence="2" type="ORF">LX12_000871</name>
</gene>
<feature type="transmembrane region" description="Helical" evidence="1">
    <location>
        <begin position="147"/>
        <end position="171"/>
    </location>
</feature>
<evidence type="ECO:0000313" key="3">
    <source>
        <dbReference type="Proteomes" id="UP001205740"/>
    </source>
</evidence>
<keyword evidence="1" id="KW-0812">Transmembrane</keyword>
<proteinExistence type="predicted"/>
<accession>A0ABT1GXH2</accession>
<feature type="transmembrane region" description="Helical" evidence="1">
    <location>
        <begin position="69"/>
        <end position="89"/>
    </location>
</feature>
<name>A0ABT1GXH2_9NOCA</name>
<comment type="caution">
    <text evidence="2">The sequence shown here is derived from an EMBL/GenBank/DDBJ whole genome shotgun (WGS) entry which is preliminary data.</text>
</comment>
<feature type="transmembrane region" description="Helical" evidence="1">
    <location>
        <begin position="101"/>
        <end position="127"/>
    </location>
</feature>
<dbReference type="EMBL" id="JAMTCG010000002">
    <property type="protein sequence ID" value="MCP2159692.1"/>
    <property type="molecule type" value="Genomic_DNA"/>
</dbReference>
<evidence type="ECO:0008006" key="4">
    <source>
        <dbReference type="Google" id="ProtNLM"/>
    </source>
</evidence>
<organism evidence="2 3">
    <name type="scientific">Williamsia serinedens</name>
    <dbReference type="NCBI Taxonomy" id="391736"/>
    <lineage>
        <taxon>Bacteria</taxon>
        <taxon>Bacillati</taxon>
        <taxon>Actinomycetota</taxon>
        <taxon>Actinomycetes</taxon>
        <taxon>Mycobacteriales</taxon>
        <taxon>Nocardiaceae</taxon>
        <taxon>Williamsia</taxon>
    </lineage>
</organism>
<protein>
    <recommendedName>
        <fullName evidence="4">DUF4386 family protein</fullName>
    </recommendedName>
</protein>
<keyword evidence="3" id="KW-1185">Reference proteome</keyword>
<evidence type="ECO:0000313" key="2">
    <source>
        <dbReference type="EMBL" id="MCP2159692.1"/>
    </source>
</evidence>
<evidence type="ECO:0000256" key="1">
    <source>
        <dbReference type="SAM" id="Phobius"/>
    </source>
</evidence>
<dbReference type="RefSeq" id="WP_253653312.1">
    <property type="nucleotide sequence ID" value="NZ_BAAAOE010000001.1"/>
</dbReference>
<feature type="transmembrane region" description="Helical" evidence="1">
    <location>
        <begin position="29"/>
        <end position="49"/>
    </location>
</feature>
<sequence length="231" mass="23234">MTSIAQAVVTTDLPDRQGFHPTTRVRAGGAALIAGGALCIAGGTLHPIVDGRSHSVDALTAPLSPGAQVLLAVGTVLLILGLPVLHAWLSGRIGRLGSVGLVAYLLGNLVSAGAHLVVEVFVAHPLAADPATAGLIADDDSMLGTSAFGAVNGVGGVVMLAGMAAFGVGLLRSRIVPRWIGVLTTLGMLGFFLPIPATQFLSGFVYEAPRGVAVLALGVLMLRSPAGPSTR</sequence>
<keyword evidence="1" id="KW-0472">Membrane</keyword>
<reference evidence="2 3" key="1">
    <citation type="submission" date="2022-06" db="EMBL/GenBank/DDBJ databases">
        <title>Genomic Encyclopedia of Archaeal and Bacterial Type Strains, Phase II (KMG-II): from individual species to whole genera.</title>
        <authorList>
            <person name="Goeker M."/>
        </authorList>
    </citation>
    <scope>NUCLEOTIDE SEQUENCE [LARGE SCALE GENOMIC DNA]</scope>
    <source>
        <strain evidence="2 3">DSM 45037</strain>
    </source>
</reference>
<keyword evidence="1" id="KW-1133">Transmembrane helix</keyword>
<dbReference type="Proteomes" id="UP001205740">
    <property type="component" value="Unassembled WGS sequence"/>
</dbReference>